<evidence type="ECO:0000256" key="2">
    <source>
        <dbReference type="ARBA" id="ARBA00005988"/>
    </source>
</evidence>
<evidence type="ECO:0000256" key="12">
    <source>
        <dbReference type="SAM" id="MobiDB-lite"/>
    </source>
</evidence>
<keyword evidence="3" id="KW-0121">Carboxypeptidase</keyword>
<evidence type="ECO:0000256" key="1">
    <source>
        <dbReference type="ARBA" id="ARBA00001947"/>
    </source>
</evidence>
<feature type="domain" description="Peptidase M14" evidence="14">
    <location>
        <begin position="139"/>
        <end position="443"/>
    </location>
</feature>
<sequence>MFKCSIIVVTILNFLVLVTCGPAEQYRGHQVVEMIAKDVATANLLRAYVDNHNKDMDVWTLTPTACQVSVVGEQVDPLQKFCEENNIDFKVMIEDLEVAITEHMKRDAPTAIRSLTRSAETDEWFSRPQQEQKPFNYEEYNRFDDIAKELYRLQCAYPDIVDVTQIGLSHEKRPLLLVRITQNVLGCSSKKKPVIWIDGGTHAREWISVATPMWILRELVTKFGKDDDVTNLLMENEIMLSPVFNPDGYEYTFTGARLWRKTRTPTKKTDCLGIDANRNWDTEQFGGAGTSDDPCSPIYPGEFPEQDPAVRGFAQVLRYIRPRLKTYWTMHSFSQFLLTPNSYKREKPPTFRIFGGPAFVFVTTIISKSNRVYGTGNAIDFQNNLLTGLSLDYVHDALQIPYSYLLELPPSRQSPFGFALQKTEIDSVSKEVFCSMLAALNRIDEDIAARQQAATTVPPTTTIQTTFTTTKTTNLTTTPATLPSVKISTTTLQTEKPNEENSTTAASLQKTPESKLFSTPQRENSGSLENTTTNNSGDNYRTSRRR</sequence>
<evidence type="ECO:0000256" key="3">
    <source>
        <dbReference type="ARBA" id="ARBA00022645"/>
    </source>
</evidence>
<evidence type="ECO:0000256" key="5">
    <source>
        <dbReference type="ARBA" id="ARBA00022723"/>
    </source>
</evidence>
<dbReference type="EnsemblMetazoa" id="CLYHEMT016027.1">
    <property type="protein sequence ID" value="CLYHEMP016027.1"/>
    <property type="gene ID" value="CLYHEMG016027"/>
</dbReference>
<name>A0A7M6DMD7_9CNID</name>
<dbReference type="Pfam" id="PF00246">
    <property type="entry name" value="Peptidase_M14"/>
    <property type="match status" value="1"/>
</dbReference>
<dbReference type="SUPFAM" id="SSF53187">
    <property type="entry name" value="Zn-dependent exopeptidases"/>
    <property type="match status" value="1"/>
</dbReference>
<dbReference type="Gene3D" id="3.30.70.340">
    <property type="entry name" value="Metallocarboxypeptidase-like"/>
    <property type="match status" value="1"/>
</dbReference>
<keyword evidence="10" id="KW-1015">Disulfide bond</keyword>
<keyword evidence="9" id="KW-0482">Metalloprotease</keyword>
<evidence type="ECO:0000313" key="16">
    <source>
        <dbReference type="Proteomes" id="UP000594262"/>
    </source>
</evidence>
<keyword evidence="6 13" id="KW-0732">Signal</keyword>
<comment type="similarity">
    <text evidence="2 11">Belongs to the peptidase M14 family.</text>
</comment>
<keyword evidence="4" id="KW-0645">Protease</keyword>
<dbReference type="PANTHER" id="PTHR11705">
    <property type="entry name" value="PROTEASE FAMILY M14 CARBOXYPEPTIDASE A,B"/>
    <property type="match status" value="1"/>
</dbReference>
<dbReference type="SUPFAM" id="SSF54897">
    <property type="entry name" value="Protease propeptides/inhibitors"/>
    <property type="match status" value="1"/>
</dbReference>
<protein>
    <recommendedName>
        <fullName evidence="14">Peptidase M14 domain-containing protein</fullName>
    </recommendedName>
</protein>
<dbReference type="InterPro" id="IPR036990">
    <property type="entry name" value="M14A-like_propep"/>
</dbReference>
<keyword evidence="7" id="KW-0378">Hydrolase</keyword>
<evidence type="ECO:0000313" key="15">
    <source>
        <dbReference type="EnsemblMetazoa" id="CLYHEMP016027.1"/>
    </source>
</evidence>
<dbReference type="Proteomes" id="UP000594262">
    <property type="component" value="Unplaced"/>
</dbReference>
<evidence type="ECO:0000256" key="8">
    <source>
        <dbReference type="ARBA" id="ARBA00022833"/>
    </source>
</evidence>
<dbReference type="Gene3D" id="3.40.630.10">
    <property type="entry name" value="Zn peptidases"/>
    <property type="match status" value="1"/>
</dbReference>
<feature type="region of interest" description="Disordered" evidence="12">
    <location>
        <begin position="474"/>
        <end position="546"/>
    </location>
</feature>
<dbReference type="Pfam" id="PF02244">
    <property type="entry name" value="Propep_M14"/>
    <property type="match status" value="1"/>
</dbReference>
<keyword evidence="5" id="KW-0479">Metal-binding</keyword>
<dbReference type="InterPro" id="IPR057246">
    <property type="entry name" value="CARBOXYPEPT_ZN_1"/>
</dbReference>
<evidence type="ECO:0000256" key="11">
    <source>
        <dbReference type="PROSITE-ProRule" id="PRU01379"/>
    </source>
</evidence>
<evidence type="ECO:0000256" key="4">
    <source>
        <dbReference type="ARBA" id="ARBA00022670"/>
    </source>
</evidence>
<keyword evidence="16" id="KW-1185">Reference proteome</keyword>
<dbReference type="GO" id="GO:0008270">
    <property type="term" value="F:zinc ion binding"/>
    <property type="evidence" value="ECO:0007669"/>
    <property type="project" value="InterPro"/>
</dbReference>
<proteinExistence type="inferred from homology"/>
<feature type="active site" description="Proton donor/acceptor" evidence="11">
    <location>
        <position position="407"/>
    </location>
</feature>
<dbReference type="InterPro" id="IPR000834">
    <property type="entry name" value="Peptidase_M14"/>
</dbReference>
<feature type="chain" id="PRO_5029617195" description="Peptidase M14 domain-containing protein" evidence="13">
    <location>
        <begin position="21"/>
        <end position="546"/>
    </location>
</feature>
<dbReference type="PROSITE" id="PS00132">
    <property type="entry name" value="CARBOXYPEPT_ZN_1"/>
    <property type="match status" value="1"/>
</dbReference>
<dbReference type="AlphaFoldDB" id="A0A7M6DMD7"/>
<organism evidence="15 16">
    <name type="scientific">Clytia hemisphaerica</name>
    <dbReference type="NCBI Taxonomy" id="252671"/>
    <lineage>
        <taxon>Eukaryota</taxon>
        <taxon>Metazoa</taxon>
        <taxon>Cnidaria</taxon>
        <taxon>Hydrozoa</taxon>
        <taxon>Hydroidolina</taxon>
        <taxon>Leptothecata</taxon>
        <taxon>Obeliida</taxon>
        <taxon>Clytiidae</taxon>
        <taxon>Clytia</taxon>
    </lineage>
</organism>
<dbReference type="OrthoDB" id="3626597at2759"/>
<evidence type="ECO:0000256" key="10">
    <source>
        <dbReference type="ARBA" id="ARBA00023157"/>
    </source>
</evidence>
<evidence type="ECO:0000256" key="6">
    <source>
        <dbReference type="ARBA" id="ARBA00022729"/>
    </source>
</evidence>
<dbReference type="GO" id="GO:0005615">
    <property type="term" value="C:extracellular space"/>
    <property type="evidence" value="ECO:0007669"/>
    <property type="project" value="TreeGrafter"/>
</dbReference>
<dbReference type="PRINTS" id="PR00765">
    <property type="entry name" value="CRBOXYPTASEA"/>
</dbReference>
<evidence type="ECO:0000256" key="7">
    <source>
        <dbReference type="ARBA" id="ARBA00022801"/>
    </source>
</evidence>
<dbReference type="GO" id="GO:0004181">
    <property type="term" value="F:metallocarboxypeptidase activity"/>
    <property type="evidence" value="ECO:0007669"/>
    <property type="project" value="InterPro"/>
</dbReference>
<reference evidence="15" key="1">
    <citation type="submission" date="2021-01" db="UniProtKB">
        <authorList>
            <consortium name="EnsemblMetazoa"/>
        </authorList>
    </citation>
    <scope>IDENTIFICATION</scope>
</reference>
<comment type="cofactor">
    <cofactor evidence="1">
        <name>Zn(2+)</name>
        <dbReference type="ChEBI" id="CHEBI:29105"/>
    </cofactor>
</comment>
<dbReference type="GeneID" id="136808960"/>
<evidence type="ECO:0000256" key="13">
    <source>
        <dbReference type="SAM" id="SignalP"/>
    </source>
</evidence>
<keyword evidence="8" id="KW-0862">Zinc</keyword>
<dbReference type="RefSeq" id="XP_066921634.1">
    <property type="nucleotide sequence ID" value="XM_067065533.1"/>
</dbReference>
<dbReference type="GO" id="GO:0006508">
    <property type="term" value="P:proteolysis"/>
    <property type="evidence" value="ECO:0007669"/>
    <property type="project" value="UniProtKB-KW"/>
</dbReference>
<feature type="compositionally biased region" description="Polar residues" evidence="12">
    <location>
        <begin position="486"/>
        <end position="540"/>
    </location>
</feature>
<dbReference type="PANTHER" id="PTHR11705:SF91">
    <property type="entry name" value="FI01817P-RELATED"/>
    <property type="match status" value="1"/>
</dbReference>
<accession>A0A7M6DMD7</accession>
<dbReference type="FunFam" id="3.40.630.10:FF:000084">
    <property type="entry name" value="Carboxypeptidase B2"/>
    <property type="match status" value="1"/>
</dbReference>
<evidence type="ECO:0000256" key="9">
    <source>
        <dbReference type="ARBA" id="ARBA00023049"/>
    </source>
</evidence>
<dbReference type="PROSITE" id="PS52035">
    <property type="entry name" value="PEPTIDASE_M14"/>
    <property type="match status" value="1"/>
</dbReference>
<feature type="signal peptide" evidence="13">
    <location>
        <begin position="1"/>
        <end position="20"/>
    </location>
</feature>
<dbReference type="InterPro" id="IPR003146">
    <property type="entry name" value="M14A_act_pep"/>
</dbReference>
<evidence type="ECO:0000259" key="14">
    <source>
        <dbReference type="PROSITE" id="PS52035"/>
    </source>
</evidence>
<dbReference type="SMART" id="SM00631">
    <property type="entry name" value="Zn_pept"/>
    <property type="match status" value="1"/>
</dbReference>